<accession>A0A6J4MFV3</accession>
<feature type="transmembrane region" description="Helical" evidence="1">
    <location>
        <begin position="125"/>
        <end position="147"/>
    </location>
</feature>
<evidence type="ECO:0000256" key="1">
    <source>
        <dbReference type="SAM" id="Phobius"/>
    </source>
</evidence>
<feature type="transmembrane region" description="Helical" evidence="1">
    <location>
        <begin position="83"/>
        <end position="104"/>
    </location>
</feature>
<feature type="transmembrane region" description="Helical" evidence="1">
    <location>
        <begin position="50"/>
        <end position="77"/>
    </location>
</feature>
<keyword evidence="1" id="KW-1133">Transmembrane helix</keyword>
<keyword evidence="1" id="KW-0472">Membrane</keyword>
<proteinExistence type="predicted"/>
<organism evidence="2">
    <name type="scientific">uncultured Nocardioidaceae bacterium</name>
    <dbReference type="NCBI Taxonomy" id="253824"/>
    <lineage>
        <taxon>Bacteria</taxon>
        <taxon>Bacillati</taxon>
        <taxon>Actinomycetota</taxon>
        <taxon>Actinomycetes</taxon>
        <taxon>Propionibacteriales</taxon>
        <taxon>Nocardioidaceae</taxon>
        <taxon>environmental samples</taxon>
    </lineage>
</organism>
<gene>
    <name evidence="2" type="ORF">AVDCRST_MAG36-2446</name>
</gene>
<reference evidence="2" key="1">
    <citation type="submission" date="2020-02" db="EMBL/GenBank/DDBJ databases">
        <authorList>
            <person name="Meier V. D."/>
        </authorList>
    </citation>
    <scope>NUCLEOTIDE SEQUENCE</scope>
    <source>
        <strain evidence="2">AVDCRST_MAG36</strain>
    </source>
</reference>
<dbReference type="EMBL" id="CADCUH010000160">
    <property type="protein sequence ID" value="CAA9358263.1"/>
    <property type="molecule type" value="Genomic_DNA"/>
</dbReference>
<name>A0A6J4MFV3_9ACTN</name>
<sequence>MTGDARPSGAEVRDGLTVNLVGAGLLLVVGVVVAVAGAALGAVVGGRPQVLGAVLGSGLVTGCCLFGTVTVSLVAAYAPRASLLVALLTYVLQVGVLALVLARVQAHVQTRERTASDREPVLDPQWVGGAVVVATVVWVVLLVVRALRSEPVSGPGSAG</sequence>
<evidence type="ECO:0000313" key="2">
    <source>
        <dbReference type="EMBL" id="CAA9358263.1"/>
    </source>
</evidence>
<protein>
    <submittedName>
        <fullName evidence="2">Uncharacterized protein</fullName>
    </submittedName>
</protein>
<keyword evidence="1" id="KW-0812">Transmembrane</keyword>
<feature type="transmembrane region" description="Helical" evidence="1">
    <location>
        <begin position="20"/>
        <end position="43"/>
    </location>
</feature>
<dbReference type="AlphaFoldDB" id="A0A6J4MFV3"/>